<evidence type="ECO:0000256" key="3">
    <source>
        <dbReference type="ARBA" id="ARBA00022692"/>
    </source>
</evidence>
<evidence type="ECO:0000256" key="6">
    <source>
        <dbReference type="SAM" id="Phobius"/>
    </source>
</evidence>
<organism evidence="7 8">
    <name type="scientific">Corallococcus aberystwythensis</name>
    <dbReference type="NCBI Taxonomy" id="2316722"/>
    <lineage>
        <taxon>Bacteria</taxon>
        <taxon>Pseudomonadati</taxon>
        <taxon>Myxococcota</taxon>
        <taxon>Myxococcia</taxon>
        <taxon>Myxococcales</taxon>
        <taxon>Cystobacterineae</taxon>
        <taxon>Myxococcaceae</taxon>
        <taxon>Corallococcus</taxon>
    </lineage>
</organism>
<dbReference type="AlphaFoldDB" id="A0A3A8PSB5"/>
<evidence type="ECO:0000313" key="8">
    <source>
        <dbReference type="Proteomes" id="UP000267003"/>
    </source>
</evidence>
<proteinExistence type="predicted"/>
<keyword evidence="3 6" id="KW-0812">Transmembrane</keyword>
<comment type="subcellular location">
    <subcellularLocation>
        <location evidence="1">Cell membrane</location>
        <topology evidence="1">Multi-pass membrane protein</topology>
    </subcellularLocation>
</comment>
<dbReference type="Proteomes" id="UP000267003">
    <property type="component" value="Unassembled WGS sequence"/>
</dbReference>
<accession>A0A3A8PSB5</accession>
<dbReference type="PANTHER" id="PTHR30482">
    <property type="entry name" value="HIGH-AFFINITY BRANCHED-CHAIN AMINO ACID TRANSPORT SYSTEM PERMEASE"/>
    <property type="match status" value="1"/>
</dbReference>
<protein>
    <submittedName>
        <fullName evidence="7">Branched-chain amino acid ABC transporter permease</fullName>
    </submittedName>
</protein>
<sequence>MAAQSGGVTTLPGEDVGRVPPALRGLLPVLIAVPVLALAEVLLGSSPFATYLLSVVGVNIILAVSLNIVNGMTGQFSIGHAGFMAVGAYIAGVTSLELKEVALSFLPVAASDQVLFTVALLAGGTCAALCGFLVGLPSLRLRGDYLAIVTLGFGEIIRVVVQNTEAFGRALGLSGIPQYSSVAMVYFWVFLTVLVARRIAGSSHGRSLWAIREDEVAAEAMGVDTTGYKVRAFVISSFFAGIAGGLFAHFVPIINPGSFTFVKSMEVVVMVVLGGLGSSTGAIVAAIFLTLLPEGLRSLFGALGAEGSLAQKVDQIRMPVYGILLVVLMLARPQGLFGTKELWDVLPRWLPRKKKGLS</sequence>
<dbReference type="GO" id="GO:0015658">
    <property type="term" value="F:branched-chain amino acid transmembrane transporter activity"/>
    <property type="evidence" value="ECO:0007669"/>
    <property type="project" value="InterPro"/>
</dbReference>
<dbReference type="CDD" id="cd06581">
    <property type="entry name" value="TM_PBP1_LivM_like"/>
    <property type="match status" value="1"/>
</dbReference>
<gene>
    <name evidence="7" type="ORF">D7W81_33390</name>
</gene>
<keyword evidence="4 6" id="KW-1133">Transmembrane helix</keyword>
<dbReference type="InterPro" id="IPR001851">
    <property type="entry name" value="ABC_transp_permease"/>
</dbReference>
<evidence type="ECO:0000313" key="7">
    <source>
        <dbReference type="EMBL" id="RKH56585.1"/>
    </source>
</evidence>
<keyword evidence="2" id="KW-1003">Cell membrane</keyword>
<evidence type="ECO:0000256" key="2">
    <source>
        <dbReference type="ARBA" id="ARBA00022475"/>
    </source>
</evidence>
<dbReference type="RefSeq" id="WP_120559458.1">
    <property type="nucleotide sequence ID" value="NZ_RAWK01000273.1"/>
</dbReference>
<dbReference type="GO" id="GO:0005886">
    <property type="term" value="C:plasma membrane"/>
    <property type="evidence" value="ECO:0007669"/>
    <property type="project" value="UniProtKB-SubCell"/>
</dbReference>
<name>A0A3A8PSB5_9BACT</name>
<dbReference type="OrthoDB" id="9780757at2"/>
<feature type="transmembrane region" description="Helical" evidence="6">
    <location>
        <begin position="49"/>
        <end position="69"/>
    </location>
</feature>
<dbReference type="PANTHER" id="PTHR30482:SF10">
    <property type="entry name" value="HIGH-AFFINITY BRANCHED-CHAIN AMINO ACID TRANSPORT PROTEIN BRAE"/>
    <property type="match status" value="1"/>
</dbReference>
<dbReference type="InterPro" id="IPR043428">
    <property type="entry name" value="LivM-like"/>
</dbReference>
<feature type="transmembrane region" description="Helical" evidence="6">
    <location>
        <begin position="76"/>
        <end position="94"/>
    </location>
</feature>
<comment type="caution">
    <text evidence="7">The sequence shown here is derived from an EMBL/GenBank/DDBJ whole genome shotgun (WGS) entry which is preliminary data.</text>
</comment>
<dbReference type="Pfam" id="PF02653">
    <property type="entry name" value="BPD_transp_2"/>
    <property type="match status" value="1"/>
</dbReference>
<feature type="transmembrane region" description="Helical" evidence="6">
    <location>
        <begin position="114"/>
        <end position="136"/>
    </location>
</feature>
<feature type="transmembrane region" description="Helical" evidence="6">
    <location>
        <begin position="176"/>
        <end position="196"/>
    </location>
</feature>
<evidence type="ECO:0000256" key="1">
    <source>
        <dbReference type="ARBA" id="ARBA00004651"/>
    </source>
</evidence>
<feature type="transmembrane region" description="Helical" evidence="6">
    <location>
        <begin position="267"/>
        <end position="292"/>
    </location>
</feature>
<reference evidence="8" key="1">
    <citation type="submission" date="2018-09" db="EMBL/GenBank/DDBJ databases">
        <authorList>
            <person name="Livingstone P.G."/>
            <person name="Whitworth D.E."/>
        </authorList>
    </citation>
    <scope>NUCLEOTIDE SEQUENCE [LARGE SCALE GENOMIC DNA]</scope>
    <source>
        <strain evidence="8">AB050A</strain>
    </source>
</reference>
<dbReference type="EMBL" id="RAWK01000273">
    <property type="protein sequence ID" value="RKH56585.1"/>
    <property type="molecule type" value="Genomic_DNA"/>
</dbReference>
<evidence type="ECO:0000256" key="4">
    <source>
        <dbReference type="ARBA" id="ARBA00022989"/>
    </source>
</evidence>
<feature type="transmembrane region" description="Helical" evidence="6">
    <location>
        <begin position="232"/>
        <end position="255"/>
    </location>
</feature>
<keyword evidence="8" id="KW-1185">Reference proteome</keyword>
<feature type="transmembrane region" description="Helical" evidence="6">
    <location>
        <begin position="25"/>
        <end position="43"/>
    </location>
</feature>
<evidence type="ECO:0000256" key="5">
    <source>
        <dbReference type="ARBA" id="ARBA00023136"/>
    </source>
</evidence>
<keyword evidence="5 6" id="KW-0472">Membrane</keyword>